<sequence length="679" mass="75482">MQHEQQPPSAPRGSHQGARRYTIQSKFGNARTPRSRKNRPCDICRRRKTACVITDKPPCHFCKSRGLECLSSPLVPNAAAASASPEDVESAGQLSVGEGVFSNFVAPSPSSAGGQDSASPAVVHYGLSHLPPGIPPDETVENKSTSMPSRGSSIDEQDTSQPFHALEDIGDRTSHSMGSAAEQDPHFLSAFRSLLLSEQDEIDANIIQVHDGGQGVGRHPVHFLLLLNGFPDHTNNAVKAASDTIETKVWPHGPALVRLYFKHIHPVYPIVSKVRFLRRYADDRLELPASLRGAVYALACVFWNQDPQLTDPCPFQQYELVAEAHSALRRELEAPNLFKLQACLLLLHITPPDIDSVETPTTWFMASQATACAQMIGLHQDPGPWNIAPWEKKLRKRLWWAVFATDCWSAVCHGNPPHIGPSTFDTTPLTVDDLRFDEDVPEDLHYLVNPEDRQFRVANSARCLEAVNLAQTLRSILDCSYLVKPTMVEPQAQCCLQTAYDRLQEWPSLVPHCLTVGSGRENPHNGPLNLSYYAVQVLLFRALMSPATREAKANPDSNLSKWFSTALDSFKSFACFMDEISEEDLTGFWGRHARSQLILCGNFLIYLFLLASKPQDIEAAYRLLEKFHQSLQRLGGTEDLSARLLLRPVILRIDSFFLQATELIKKGRQDMVAESPSVS</sequence>
<organism evidence="5">
    <name type="scientific">Bionectria ochroleuca</name>
    <name type="common">Gliocladium roseum</name>
    <dbReference type="NCBI Taxonomy" id="29856"/>
    <lineage>
        <taxon>Eukaryota</taxon>
        <taxon>Fungi</taxon>
        <taxon>Dikarya</taxon>
        <taxon>Ascomycota</taxon>
        <taxon>Pezizomycotina</taxon>
        <taxon>Sordariomycetes</taxon>
        <taxon>Hypocreomycetidae</taxon>
        <taxon>Hypocreales</taxon>
        <taxon>Bionectriaceae</taxon>
        <taxon>Clonostachys</taxon>
    </lineage>
</organism>
<accession>A0A0B7K3W9</accession>
<feature type="compositionally biased region" description="Polar residues" evidence="3">
    <location>
        <begin position="142"/>
        <end position="160"/>
    </location>
</feature>
<dbReference type="GO" id="GO:0005634">
    <property type="term" value="C:nucleus"/>
    <property type="evidence" value="ECO:0007669"/>
    <property type="project" value="TreeGrafter"/>
</dbReference>
<evidence type="ECO:0000256" key="1">
    <source>
        <dbReference type="ARBA" id="ARBA00022723"/>
    </source>
</evidence>
<dbReference type="PANTHER" id="PTHR31668:SF23">
    <property type="entry name" value="ZN(II)2CYS6 TRANSCRIPTION FACTOR (EUROFUNG)"/>
    <property type="match status" value="1"/>
</dbReference>
<dbReference type="GO" id="GO:0003677">
    <property type="term" value="F:DNA binding"/>
    <property type="evidence" value="ECO:0007669"/>
    <property type="project" value="InterPro"/>
</dbReference>
<dbReference type="GO" id="GO:0001080">
    <property type="term" value="P:nitrogen catabolite activation of transcription from RNA polymerase II promoter"/>
    <property type="evidence" value="ECO:0007669"/>
    <property type="project" value="TreeGrafter"/>
</dbReference>
<dbReference type="SUPFAM" id="SSF57701">
    <property type="entry name" value="Zn2/Cys6 DNA-binding domain"/>
    <property type="match status" value="1"/>
</dbReference>
<evidence type="ECO:0000259" key="4">
    <source>
        <dbReference type="PROSITE" id="PS50048"/>
    </source>
</evidence>
<dbReference type="PROSITE" id="PS00463">
    <property type="entry name" value="ZN2_CY6_FUNGAL_1"/>
    <property type="match status" value="1"/>
</dbReference>
<dbReference type="EMBL" id="CDPU01000013">
    <property type="protein sequence ID" value="CEO49341.1"/>
    <property type="molecule type" value="Genomic_DNA"/>
</dbReference>
<gene>
    <name evidence="5" type="ORF">BN869_000005398_1</name>
</gene>
<dbReference type="CDD" id="cd00067">
    <property type="entry name" value="GAL4"/>
    <property type="match status" value="1"/>
</dbReference>
<feature type="region of interest" description="Disordered" evidence="3">
    <location>
        <begin position="1"/>
        <end position="39"/>
    </location>
</feature>
<keyword evidence="1" id="KW-0479">Metal-binding</keyword>
<proteinExistence type="predicted"/>
<dbReference type="InterPro" id="IPR050797">
    <property type="entry name" value="Carb_Metab_Trans_Reg"/>
</dbReference>
<dbReference type="GO" id="GO:0006351">
    <property type="term" value="P:DNA-templated transcription"/>
    <property type="evidence" value="ECO:0007669"/>
    <property type="project" value="InterPro"/>
</dbReference>
<evidence type="ECO:0000256" key="2">
    <source>
        <dbReference type="ARBA" id="ARBA00023242"/>
    </source>
</evidence>
<reference evidence="5" key="1">
    <citation type="submission" date="2015-01" db="EMBL/GenBank/DDBJ databases">
        <authorList>
            <person name="Durling Mikael"/>
        </authorList>
    </citation>
    <scope>NUCLEOTIDE SEQUENCE</scope>
</reference>
<dbReference type="Gene3D" id="4.10.240.10">
    <property type="entry name" value="Zn(2)-C6 fungal-type DNA-binding domain"/>
    <property type="match status" value="1"/>
</dbReference>
<keyword evidence="2" id="KW-0539">Nucleus</keyword>
<dbReference type="PROSITE" id="PS50048">
    <property type="entry name" value="ZN2_CY6_FUNGAL_2"/>
    <property type="match status" value="1"/>
</dbReference>
<protein>
    <recommendedName>
        <fullName evidence="4">Zn(2)-C6 fungal-type domain-containing protein</fullName>
    </recommendedName>
</protein>
<dbReference type="GO" id="GO:0000981">
    <property type="term" value="F:DNA-binding transcription factor activity, RNA polymerase II-specific"/>
    <property type="evidence" value="ECO:0007669"/>
    <property type="project" value="InterPro"/>
</dbReference>
<feature type="domain" description="Zn(2)-C6 fungal-type" evidence="4">
    <location>
        <begin position="40"/>
        <end position="69"/>
    </location>
</feature>
<evidence type="ECO:0000256" key="3">
    <source>
        <dbReference type="SAM" id="MobiDB-lite"/>
    </source>
</evidence>
<dbReference type="GO" id="GO:0008270">
    <property type="term" value="F:zinc ion binding"/>
    <property type="evidence" value="ECO:0007669"/>
    <property type="project" value="InterPro"/>
</dbReference>
<dbReference type="InterPro" id="IPR036864">
    <property type="entry name" value="Zn2-C6_fun-type_DNA-bd_sf"/>
</dbReference>
<dbReference type="PANTHER" id="PTHR31668">
    <property type="entry name" value="GLUCOSE TRANSPORT TRANSCRIPTION REGULATOR RGT1-RELATED-RELATED"/>
    <property type="match status" value="1"/>
</dbReference>
<dbReference type="Pfam" id="PF04082">
    <property type="entry name" value="Fungal_trans"/>
    <property type="match status" value="1"/>
</dbReference>
<dbReference type="AlphaFoldDB" id="A0A0B7K3W9"/>
<dbReference type="InterPro" id="IPR001138">
    <property type="entry name" value="Zn2Cys6_DnaBD"/>
</dbReference>
<feature type="region of interest" description="Disordered" evidence="3">
    <location>
        <begin position="125"/>
        <end position="160"/>
    </location>
</feature>
<dbReference type="SMART" id="SM00906">
    <property type="entry name" value="Fungal_trans"/>
    <property type="match status" value="1"/>
</dbReference>
<name>A0A0B7K3W9_BIOOC</name>
<dbReference type="CDD" id="cd12148">
    <property type="entry name" value="fungal_TF_MHR"/>
    <property type="match status" value="1"/>
</dbReference>
<dbReference type="InterPro" id="IPR007219">
    <property type="entry name" value="XnlR_reg_dom"/>
</dbReference>
<evidence type="ECO:0000313" key="5">
    <source>
        <dbReference type="EMBL" id="CEO49341.1"/>
    </source>
</evidence>